<feature type="region of interest" description="Disordered" evidence="1">
    <location>
        <begin position="1"/>
        <end position="56"/>
    </location>
</feature>
<feature type="compositionally biased region" description="Polar residues" evidence="1">
    <location>
        <begin position="10"/>
        <end position="29"/>
    </location>
</feature>
<sequence length="56" mass="6133">MSRQSPPPNQGSTPPAIFNSQQSPETKQQARPKKPVSLERTADSRASLRSGKQMVI</sequence>
<evidence type="ECO:0000313" key="2">
    <source>
        <dbReference type="EMBL" id="PNP56632.1"/>
    </source>
</evidence>
<name>A0A2K0UFT3_TRIHA</name>
<protein>
    <submittedName>
        <fullName evidence="2">Uncharacterized protein</fullName>
    </submittedName>
</protein>
<reference evidence="2 3" key="1">
    <citation type="submission" date="2017-02" db="EMBL/GenBank/DDBJ databases">
        <title>Genomes of Trichoderma spp. with biocontrol activity.</title>
        <authorList>
            <person name="Gardiner D."/>
            <person name="Kazan K."/>
            <person name="Vos C."/>
            <person name="Harvey P."/>
        </authorList>
    </citation>
    <scope>NUCLEOTIDE SEQUENCE [LARGE SCALE GENOMIC DNA]</scope>
    <source>
        <strain evidence="2 3">Tr1</strain>
    </source>
</reference>
<gene>
    <name evidence="2" type="ORF">THARTR1_03328</name>
</gene>
<comment type="caution">
    <text evidence="2">The sequence shown here is derived from an EMBL/GenBank/DDBJ whole genome shotgun (WGS) entry which is preliminary data.</text>
</comment>
<dbReference type="Proteomes" id="UP000236290">
    <property type="component" value="Unassembled WGS sequence"/>
</dbReference>
<organism evidence="2 3">
    <name type="scientific">Trichoderma harzianum</name>
    <name type="common">Hypocrea lixii</name>
    <dbReference type="NCBI Taxonomy" id="5544"/>
    <lineage>
        <taxon>Eukaryota</taxon>
        <taxon>Fungi</taxon>
        <taxon>Dikarya</taxon>
        <taxon>Ascomycota</taxon>
        <taxon>Pezizomycotina</taxon>
        <taxon>Sordariomycetes</taxon>
        <taxon>Hypocreomycetidae</taxon>
        <taxon>Hypocreales</taxon>
        <taxon>Hypocreaceae</taxon>
        <taxon>Trichoderma</taxon>
    </lineage>
</organism>
<evidence type="ECO:0000313" key="3">
    <source>
        <dbReference type="Proteomes" id="UP000236290"/>
    </source>
</evidence>
<dbReference type="EMBL" id="MTYI01000044">
    <property type="protein sequence ID" value="PNP56632.1"/>
    <property type="molecule type" value="Genomic_DNA"/>
</dbReference>
<evidence type="ECO:0000256" key="1">
    <source>
        <dbReference type="SAM" id="MobiDB-lite"/>
    </source>
</evidence>
<dbReference type="AlphaFoldDB" id="A0A2K0UFT3"/>
<proteinExistence type="predicted"/>
<accession>A0A2K0UFT3</accession>